<keyword evidence="3" id="KW-0694">RNA-binding</keyword>
<dbReference type="GO" id="GO:0003723">
    <property type="term" value="F:RNA binding"/>
    <property type="evidence" value="ECO:0007669"/>
    <property type="project" value="UniProtKB-KW"/>
</dbReference>
<dbReference type="InterPro" id="IPR040932">
    <property type="entry name" value="Csm4_C"/>
</dbReference>
<evidence type="ECO:0000256" key="1">
    <source>
        <dbReference type="ARBA" id="ARBA00005772"/>
    </source>
</evidence>
<evidence type="ECO:0000256" key="4">
    <source>
        <dbReference type="ARBA" id="ARBA00023118"/>
    </source>
</evidence>
<organism evidence="6">
    <name type="scientific">Streptococcus iners</name>
    <dbReference type="NCBI Taxonomy" id="3028084"/>
    <lineage>
        <taxon>Bacteria</taxon>
        <taxon>Bacillati</taxon>
        <taxon>Bacillota</taxon>
        <taxon>Bacilli</taxon>
        <taxon>Lactobacillales</taxon>
        <taxon>Streptococcaceae</taxon>
        <taxon>Streptococcus</taxon>
    </lineage>
</organism>
<dbReference type="Pfam" id="PF17953">
    <property type="entry name" value="Csm4_C"/>
    <property type="match status" value="1"/>
</dbReference>
<comment type="similarity">
    <text evidence="1">Belongs to the CRISPR-associated Csm4 family.</text>
</comment>
<evidence type="ECO:0000259" key="5">
    <source>
        <dbReference type="Pfam" id="PF17953"/>
    </source>
</evidence>
<dbReference type="InterPro" id="IPR005510">
    <property type="entry name" value="Csm4"/>
</dbReference>
<evidence type="ECO:0000256" key="2">
    <source>
        <dbReference type="ARBA" id="ARBA00016109"/>
    </source>
</evidence>
<name>A0AA96W0E6_9STRE</name>
<accession>A0AA96W0E6</accession>
<proteinExistence type="inferred from homology"/>
<dbReference type="AlphaFoldDB" id="A0AA96W0E6"/>
<protein>
    <recommendedName>
        <fullName evidence="2">CRISPR system Cms protein Csm4</fullName>
    </recommendedName>
</protein>
<evidence type="ECO:0000256" key="3">
    <source>
        <dbReference type="ARBA" id="ARBA00022884"/>
    </source>
</evidence>
<keyword evidence="4" id="KW-0051">Antiviral defense</keyword>
<evidence type="ECO:0000313" key="6">
    <source>
        <dbReference type="EMBL" id="WNY51285.1"/>
    </source>
</evidence>
<dbReference type="KEGG" id="sins:PW252_01065"/>
<dbReference type="RefSeq" id="WP_248049654.1">
    <property type="nucleotide sequence ID" value="NZ_CP118735.1"/>
</dbReference>
<dbReference type="GO" id="GO:0051607">
    <property type="term" value="P:defense response to virus"/>
    <property type="evidence" value="ECO:0007669"/>
    <property type="project" value="UniProtKB-KW"/>
</dbReference>
<sequence>MAYKLYKMTFQSAHFGEGSLEESSLHFSAARLFSALVLESIKLGKYDQFIQLAERDDFVLTDAFPYQFSPFLPKPIGYPLREKLDPSRSVLEVRQEAKRNKKLAFIELEAYSDYLQGESLEDFRYGHHVYMTKNNPSAEGALYQVGVMTYEPDTSLYVIANQDVLLDELWMSLQFSGLGGKRSAGYGRFVLEIEDIPQELGARLTRQSNEPVVLLTSALPIDEDLEQAMSSGNYLIKPCTGFAFSQSTEENYRKQDIYTFKAGSTFAGTFRGAIYDVRPLDFPHPVHHFAKPLFYRLEEV</sequence>
<reference evidence="6" key="1">
    <citation type="submission" date="2023-02" db="EMBL/GenBank/DDBJ databases">
        <title>Streptococcus sp. Genome Sequencing and Assembly.</title>
        <authorList>
            <person name="Shore S.M."/>
            <person name="Nicholson T.L."/>
        </authorList>
    </citation>
    <scope>NUCLEOTIDE SEQUENCE</scope>
    <source>
        <strain evidence="6">29887</strain>
    </source>
</reference>
<feature type="domain" description="Csm4 C-terminal" evidence="5">
    <location>
        <begin position="209"/>
        <end position="296"/>
    </location>
</feature>
<dbReference type="NCBIfam" id="TIGR01903">
    <property type="entry name" value="cas5_csm4"/>
    <property type="match status" value="1"/>
</dbReference>
<gene>
    <name evidence="6" type="primary">csm4</name>
    <name evidence="6" type="ORF">PW252_01065</name>
</gene>
<dbReference type="EMBL" id="CP118735">
    <property type="protein sequence ID" value="WNY51285.1"/>
    <property type="molecule type" value="Genomic_DNA"/>
</dbReference>